<dbReference type="GO" id="GO:0003924">
    <property type="term" value="F:GTPase activity"/>
    <property type="evidence" value="ECO:0007669"/>
    <property type="project" value="InterPro"/>
</dbReference>
<evidence type="ECO:0000256" key="26">
    <source>
        <dbReference type="PROSITE-ProRule" id="PRU00447"/>
    </source>
</evidence>
<dbReference type="InterPro" id="IPR008280">
    <property type="entry name" value="Tub_FtsZ_C"/>
</dbReference>
<dbReference type="GO" id="GO:0005811">
    <property type="term" value="C:lipid droplet"/>
    <property type="evidence" value="ECO:0007669"/>
    <property type="project" value="UniProtKB-SubCell"/>
</dbReference>
<evidence type="ECO:0000256" key="10">
    <source>
        <dbReference type="ARBA" id="ARBA00022703"/>
    </source>
</evidence>
<evidence type="ECO:0000256" key="3">
    <source>
        <dbReference type="ARBA" id="ARBA00004245"/>
    </source>
</evidence>
<evidence type="ECO:0000256" key="17">
    <source>
        <dbReference type="ARBA" id="ARBA00023163"/>
    </source>
</evidence>
<evidence type="ECO:0000256" key="13">
    <source>
        <dbReference type="ARBA" id="ARBA00022842"/>
    </source>
</evidence>
<dbReference type="InterPro" id="IPR036525">
    <property type="entry name" value="Tubulin/FtsZ_GTPase_sf"/>
</dbReference>
<evidence type="ECO:0000256" key="9">
    <source>
        <dbReference type="ARBA" id="ARBA00022701"/>
    </source>
</evidence>
<dbReference type="Pfam" id="PF03953">
    <property type="entry name" value="Tubulin_C"/>
    <property type="match status" value="1"/>
</dbReference>
<keyword evidence="30" id="KW-1185">Reference proteome</keyword>
<evidence type="ECO:0000256" key="22">
    <source>
        <dbReference type="ARBA" id="ARBA00065502"/>
    </source>
</evidence>
<dbReference type="EMBL" id="KB536131">
    <property type="protein sequence ID" value="EMP33436.1"/>
    <property type="molecule type" value="Genomic_DNA"/>
</dbReference>
<evidence type="ECO:0000313" key="30">
    <source>
        <dbReference type="Proteomes" id="UP000031443"/>
    </source>
</evidence>
<evidence type="ECO:0000256" key="11">
    <source>
        <dbReference type="ARBA" id="ARBA00022723"/>
    </source>
</evidence>
<comment type="cofactor">
    <cofactor evidence="1">
        <name>Mg(2+)</name>
        <dbReference type="ChEBI" id="CHEBI:18420"/>
    </cofactor>
</comment>
<evidence type="ECO:0000256" key="18">
    <source>
        <dbReference type="ARBA" id="ARBA00023212"/>
    </source>
</evidence>
<comment type="catalytic activity">
    <reaction evidence="20">
        <text>a triacyl-sn-glycerol(in) = a triacyl-sn-glycerol(out)</text>
        <dbReference type="Rhea" id="RHEA:39011"/>
        <dbReference type="ChEBI" id="CHEBI:64615"/>
    </reaction>
</comment>
<dbReference type="InterPro" id="IPR037103">
    <property type="entry name" value="Tubulin/FtsZ-like_C"/>
</dbReference>
<dbReference type="Pfam" id="PF02017">
    <property type="entry name" value="CIDE-N"/>
    <property type="match status" value="1"/>
</dbReference>
<evidence type="ECO:0000256" key="6">
    <source>
        <dbReference type="ARBA" id="ARBA00011747"/>
    </source>
</evidence>
<evidence type="ECO:0000256" key="16">
    <source>
        <dbReference type="ARBA" id="ARBA00023159"/>
    </source>
</evidence>
<keyword evidence="19" id="KW-0539">Nucleus</keyword>
<dbReference type="Pfam" id="PF00091">
    <property type="entry name" value="Tubulin"/>
    <property type="match status" value="1"/>
</dbReference>
<dbReference type="InterPro" id="IPR002453">
    <property type="entry name" value="Beta_tubulin"/>
</dbReference>
<reference evidence="30" key="1">
    <citation type="journal article" date="2013" name="Nat. Genet.">
        <title>The draft genomes of soft-shell turtle and green sea turtle yield insights into the development and evolution of the turtle-specific body plan.</title>
        <authorList>
            <person name="Wang Z."/>
            <person name="Pascual-Anaya J."/>
            <person name="Zadissa A."/>
            <person name="Li W."/>
            <person name="Niimura Y."/>
            <person name="Huang Z."/>
            <person name="Li C."/>
            <person name="White S."/>
            <person name="Xiong Z."/>
            <person name="Fang D."/>
            <person name="Wang B."/>
            <person name="Ming Y."/>
            <person name="Chen Y."/>
            <person name="Zheng Y."/>
            <person name="Kuraku S."/>
            <person name="Pignatelli M."/>
            <person name="Herrero J."/>
            <person name="Beal K."/>
            <person name="Nozawa M."/>
            <person name="Li Q."/>
            <person name="Wang J."/>
            <person name="Zhang H."/>
            <person name="Yu L."/>
            <person name="Shigenobu S."/>
            <person name="Wang J."/>
            <person name="Liu J."/>
            <person name="Flicek P."/>
            <person name="Searle S."/>
            <person name="Wang J."/>
            <person name="Kuratani S."/>
            <person name="Yin Y."/>
            <person name="Aken B."/>
            <person name="Zhang G."/>
            <person name="Irie N."/>
        </authorList>
    </citation>
    <scope>NUCLEOTIDE SEQUENCE [LARGE SCALE GENOMIC DNA]</scope>
</reference>
<dbReference type="PANTHER" id="PTHR11588">
    <property type="entry name" value="TUBULIN"/>
    <property type="match status" value="1"/>
</dbReference>
<dbReference type="InterPro" id="IPR003008">
    <property type="entry name" value="Tubulin_FtsZ_GTPase"/>
</dbReference>
<dbReference type="PROSITE" id="PS51135">
    <property type="entry name" value="CIDE_N"/>
    <property type="match status" value="1"/>
</dbReference>
<evidence type="ECO:0000256" key="20">
    <source>
        <dbReference type="ARBA" id="ARBA00051167"/>
    </source>
</evidence>
<evidence type="ECO:0000256" key="19">
    <source>
        <dbReference type="ARBA" id="ARBA00023242"/>
    </source>
</evidence>
<name>M7B667_CHEMY</name>
<keyword evidence="12" id="KW-0547">Nucleotide-binding</keyword>
<organism evidence="29 30">
    <name type="scientific">Chelonia mydas</name>
    <name type="common">Green sea-turtle</name>
    <name type="synonym">Chelonia agassizi</name>
    <dbReference type="NCBI Taxonomy" id="8469"/>
    <lineage>
        <taxon>Eukaryota</taxon>
        <taxon>Metazoa</taxon>
        <taxon>Chordata</taxon>
        <taxon>Craniata</taxon>
        <taxon>Vertebrata</taxon>
        <taxon>Euteleostomi</taxon>
        <taxon>Archelosauria</taxon>
        <taxon>Testudinata</taxon>
        <taxon>Testudines</taxon>
        <taxon>Cryptodira</taxon>
        <taxon>Durocryptodira</taxon>
        <taxon>Americhelydia</taxon>
        <taxon>Chelonioidea</taxon>
        <taxon>Cheloniidae</taxon>
        <taxon>Chelonia</taxon>
    </lineage>
</organism>
<dbReference type="eggNOG" id="KOG1375">
    <property type="taxonomic scope" value="Eukaryota"/>
</dbReference>
<evidence type="ECO:0000256" key="7">
    <source>
        <dbReference type="ARBA" id="ARBA00022490"/>
    </source>
</evidence>
<dbReference type="GO" id="GO:0005525">
    <property type="term" value="F:GTP binding"/>
    <property type="evidence" value="ECO:0007669"/>
    <property type="project" value="UniProtKB-KW"/>
</dbReference>
<dbReference type="GO" id="GO:0007017">
    <property type="term" value="P:microtubule-based process"/>
    <property type="evidence" value="ECO:0007669"/>
    <property type="project" value="InterPro"/>
</dbReference>
<dbReference type="GO" id="GO:0005874">
    <property type="term" value="C:microtubule"/>
    <property type="evidence" value="ECO:0007669"/>
    <property type="project" value="UniProtKB-KW"/>
</dbReference>
<dbReference type="GO" id="GO:0160077">
    <property type="term" value="P:lipid droplet fusion"/>
    <property type="evidence" value="ECO:0007669"/>
    <property type="project" value="UniProtKB-ARBA"/>
</dbReference>
<evidence type="ECO:0000313" key="29">
    <source>
        <dbReference type="EMBL" id="EMP33436.1"/>
    </source>
</evidence>
<proteinExistence type="inferred from homology"/>
<dbReference type="SMART" id="SM00266">
    <property type="entry name" value="CAD"/>
    <property type="match status" value="1"/>
</dbReference>
<dbReference type="Gene3D" id="1.10.287.600">
    <property type="entry name" value="Helix hairpin bin"/>
    <property type="match status" value="1"/>
</dbReference>
<dbReference type="Gene3D" id="3.30.1330.20">
    <property type="entry name" value="Tubulin/FtsZ, C-terminal domain"/>
    <property type="match status" value="1"/>
</dbReference>
<dbReference type="GO" id="GO:0005634">
    <property type="term" value="C:nucleus"/>
    <property type="evidence" value="ECO:0007669"/>
    <property type="project" value="UniProtKB-SubCell"/>
</dbReference>
<comment type="similarity">
    <text evidence="5">Belongs to the tubulin family.</text>
</comment>
<evidence type="ECO:0000256" key="5">
    <source>
        <dbReference type="ARBA" id="ARBA00009636"/>
    </source>
</evidence>
<evidence type="ECO:0000256" key="1">
    <source>
        <dbReference type="ARBA" id="ARBA00001946"/>
    </source>
</evidence>
<evidence type="ECO:0000256" key="12">
    <source>
        <dbReference type="ARBA" id="ARBA00022741"/>
    </source>
</evidence>
<keyword evidence="10 26" id="KW-0053">Apoptosis</keyword>
<evidence type="ECO:0000256" key="27">
    <source>
        <dbReference type="SAM" id="MobiDB-lite"/>
    </source>
</evidence>
<dbReference type="SUPFAM" id="SSF52490">
    <property type="entry name" value="Tubulin nucleotide-binding domain-like"/>
    <property type="match status" value="1"/>
</dbReference>
<evidence type="ECO:0000256" key="24">
    <source>
        <dbReference type="ARBA" id="ARBA00080180"/>
    </source>
</evidence>
<keyword evidence="13" id="KW-0460">Magnesium</keyword>
<keyword evidence="14" id="KW-0805">Transcription regulation</keyword>
<dbReference type="SUPFAM" id="SSF54277">
    <property type="entry name" value="CAD &amp; PB1 domains"/>
    <property type="match status" value="1"/>
</dbReference>
<dbReference type="InterPro" id="IPR023123">
    <property type="entry name" value="Tubulin_C"/>
</dbReference>
<dbReference type="GO" id="GO:0019915">
    <property type="term" value="P:lipid storage"/>
    <property type="evidence" value="ECO:0007669"/>
    <property type="project" value="InterPro"/>
</dbReference>
<keyword evidence="8" id="KW-0551">Lipid droplet</keyword>
<dbReference type="FunFam" id="3.10.20.10:FF:000008">
    <property type="entry name" value="Cell death inducing DFFA like effector a"/>
    <property type="match status" value="1"/>
</dbReference>
<dbReference type="SMART" id="SM00864">
    <property type="entry name" value="Tubulin"/>
    <property type="match status" value="1"/>
</dbReference>
<dbReference type="CDD" id="cd06539">
    <property type="entry name" value="CIDE_N_A"/>
    <property type="match status" value="1"/>
</dbReference>
<dbReference type="InterPro" id="IPR000217">
    <property type="entry name" value="Tubulin"/>
</dbReference>
<dbReference type="STRING" id="8469.M7B667"/>
<evidence type="ECO:0000256" key="2">
    <source>
        <dbReference type="ARBA" id="ARBA00004123"/>
    </source>
</evidence>
<feature type="region of interest" description="Disordered" evidence="27">
    <location>
        <begin position="718"/>
        <end position="737"/>
    </location>
</feature>
<accession>M7B667</accession>
<evidence type="ECO:0000256" key="14">
    <source>
        <dbReference type="ARBA" id="ARBA00023015"/>
    </source>
</evidence>
<dbReference type="CDD" id="cd02187">
    <property type="entry name" value="beta_tubulin"/>
    <property type="match status" value="1"/>
</dbReference>
<keyword evidence="16" id="KW-0010">Activator</keyword>
<evidence type="ECO:0000256" key="23">
    <source>
        <dbReference type="ARBA" id="ARBA00067119"/>
    </source>
</evidence>
<keyword evidence="7" id="KW-0963">Cytoplasm</keyword>
<dbReference type="Gene3D" id="3.10.20.10">
    <property type="match status" value="1"/>
</dbReference>
<keyword evidence="11" id="KW-0479">Metal-binding</keyword>
<dbReference type="AlphaFoldDB" id="M7B667"/>
<dbReference type="PRINTS" id="PR01161">
    <property type="entry name" value="TUBULIN"/>
</dbReference>
<comment type="subunit">
    <text evidence="22">Homodimer. Interacts with CIDEC. Directly interacts with CEBPB. Interacts with isoform CLSTN3beta of CLSTN3; inhibiting the lipid transferase activity of CIDEA.</text>
</comment>
<evidence type="ECO:0000256" key="21">
    <source>
        <dbReference type="ARBA" id="ARBA00060878"/>
    </source>
</evidence>
<dbReference type="InterPro" id="IPR032936">
    <property type="entry name" value="CIDEA_N"/>
</dbReference>
<dbReference type="SUPFAM" id="SSF55307">
    <property type="entry name" value="Tubulin C-terminal domain-like"/>
    <property type="match status" value="1"/>
</dbReference>
<dbReference type="GO" id="GO:0005200">
    <property type="term" value="F:structural constituent of cytoskeleton"/>
    <property type="evidence" value="ECO:0007669"/>
    <property type="project" value="InterPro"/>
</dbReference>
<evidence type="ECO:0000256" key="25">
    <source>
        <dbReference type="ARBA" id="ARBA00082103"/>
    </source>
</evidence>
<evidence type="ECO:0000259" key="28">
    <source>
        <dbReference type="PROSITE" id="PS51135"/>
    </source>
</evidence>
<feature type="domain" description="CIDE-N" evidence="28">
    <location>
        <begin position="138"/>
        <end position="215"/>
    </location>
</feature>
<dbReference type="GO" id="GO:0046872">
    <property type="term" value="F:metal ion binding"/>
    <property type="evidence" value="ECO:0007669"/>
    <property type="project" value="UniProtKB-KW"/>
</dbReference>
<dbReference type="SMART" id="SM00865">
    <property type="entry name" value="Tubulin_C"/>
    <property type="match status" value="1"/>
</dbReference>
<dbReference type="GO" id="GO:0005829">
    <property type="term" value="C:cytosol"/>
    <property type="evidence" value="ECO:0007669"/>
    <property type="project" value="UniProtKB-ARBA"/>
</dbReference>
<comment type="subcellular location">
    <subcellularLocation>
        <location evidence="3">Cytoplasm</location>
        <location evidence="3">Cytoskeleton</location>
    </subcellularLocation>
    <subcellularLocation>
        <location evidence="4">Lipid droplet</location>
    </subcellularLocation>
    <subcellularLocation>
        <location evidence="2">Nucleus</location>
    </subcellularLocation>
</comment>
<dbReference type="FunFam" id="3.30.1330.20:FF:000002">
    <property type="entry name" value="Tubulin beta chain"/>
    <property type="match status" value="1"/>
</dbReference>
<dbReference type="GO" id="GO:0051241">
    <property type="term" value="P:negative regulation of multicellular organismal process"/>
    <property type="evidence" value="ECO:0007669"/>
    <property type="project" value="UniProtKB-ARBA"/>
</dbReference>
<gene>
    <name evidence="29" type="ORF">UY3_09420</name>
</gene>
<dbReference type="GO" id="GO:0060255">
    <property type="term" value="P:regulation of macromolecule metabolic process"/>
    <property type="evidence" value="ECO:0007669"/>
    <property type="project" value="UniProtKB-ARBA"/>
</dbReference>
<feature type="compositionally biased region" description="Acidic residues" evidence="27">
    <location>
        <begin position="723"/>
        <end position="737"/>
    </location>
</feature>
<dbReference type="Gene3D" id="3.40.50.1440">
    <property type="entry name" value="Tubulin/FtsZ, GTPase domain"/>
    <property type="match status" value="1"/>
</dbReference>
<evidence type="ECO:0000256" key="4">
    <source>
        <dbReference type="ARBA" id="ARBA00004502"/>
    </source>
</evidence>
<evidence type="ECO:0000256" key="15">
    <source>
        <dbReference type="ARBA" id="ARBA00023134"/>
    </source>
</evidence>
<keyword evidence="9" id="KW-0493">Microtubule</keyword>
<comment type="similarity">
    <text evidence="21">Belongs to the CIDE family.</text>
</comment>
<dbReference type="FunFam" id="3.40.50.1440:FF:000003">
    <property type="entry name" value="Tubulin beta chain"/>
    <property type="match status" value="1"/>
</dbReference>
<comment type="subunit">
    <text evidence="6">Dimer of alpha and beta chains. A typical microtubule is a hollow water-filled tube with an outer diameter of 25 nm and an inner diameter of 15 nM. Alpha-beta heterodimers associate head-to-tail to form protofilaments running lengthwise along the microtubule wall with the beta-tubulin subunit facing the microtubule plus end conferring a structural polarity. Microtubules usually have 13 protofilaments but different protofilament numbers can be found in some organisms and specialized cells.</text>
</comment>
<dbReference type="FunFam" id="1.10.287.600:FF:000002">
    <property type="entry name" value="Tubulin beta chain"/>
    <property type="match status" value="1"/>
</dbReference>
<dbReference type="PRINTS" id="PR01163">
    <property type="entry name" value="BETATUBULIN"/>
</dbReference>
<keyword evidence="17" id="KW-0804">Transcription</keyword>
<dbReference type="InterPro" id="IPR018316">
    <property type="entry name" value="Tubulin/FtsZ_2-layer-sand-dom"/>
</dbReference>
<dbReference type="GO" id="GO:0006915">
    <property type="term" value="P:apoptotic process"/>
    <property type="evidence" value="ECO:0007669"/>
    <property type="project" value="UniProtKB-UniRule"/>
</dbReference>
<dbReference type="Proteomes" id="UP000031443">
    <property type="component" value="Unassembled WGS sequence"/>
</dbReference>
<evidence type="ECO:0000256" key="8">
    <source>
        <dbReference type="ARBA" id="ARBA00022677"/>
    </source>
</evidence>
<dbReference type="InterPro" id="IPR017975">
    <property type="entry name" value="Tubulin_CS"/>
</dbReference>
<dbReference type="InterPro" id="IPR003508">
    <property type="entry name" value="CIDE-N_dom"/>
</dbReference>
<dbReference type="PROSITE" id="PS00227">
    <property type="entry name" value="TUBULIN"/>
    <property type="match status" value="1"/>
</dbReference>
<dbReference type="GO" id="GO:0050995">
    <property type="term" value="P:negative regulation of lipid catabolic process"/>
    <property type="evidence" value="ECO:0007669"/>
    <property type="project" value="UniProtKB-ARBA"/>
</dbReference>
<protein>
    <recommendedName>
        <fullName evidence="23">Lipid transferase CIDEA</fullName>
    </recommendedName>
    <alternativeName>
        <fullName evidence="24">Cell death activator CIDE-A</fullName>
    </alternativeName>
    <alternativeName>
        <fullName evidence="25">Cell death-inducing DFFA-like effector A</fullName>
    </alternativeName>
</protein>
<keyword evidence="15" id="KW-0342">GTP-binding</keyword>
<keyword evidence="18" id="KW-0206">Cytoskeleton</keyword>
<sequence length="737" mass="82155">MGKGSSKREVPESFPVTGKSYIRDFSYAQSLSSLPPPARAFPRGEEMLELQSVSLQQGRAPVVGSWKSLSLLLEPFPAAGRVYFPAEEKGFSSWEATGHYMAKNSSGDGETQLGSLVSMGTSVGSVTRQTLFPPLLPAARPFRVSNHDRSSRKGVVASSLQEFISKALDALLITAGLITLVLEEDGTVVDTEEFFQSLGDNTHFILLEKGQKWTQGENYITAVQQTKKMGVANITLDLYKLNPKDFIGCLNIRATFYEIYSVSYDIKCMGAKTVLRPADRGFDYTEKWTGIAIVEEAIPEYLTMRTFRIEFWEVISDEHGIDPAGGYAGDSALQLERINVYYNESSSQKYVPRAVLVDLEPGTMDSVRSGPFGQLFRPDNFIFGQTGAGNNWAKGHYTEGAELVDSVLDVVRKECEHCDCLQGFQLTHSLGGGTGSGMGTLLISKIREEYPDRIMNTFSVMPSPKVSDTVVEPYNATLSVHQLVENTDETYCIDNEALYDICFRTLKLTTPTYGDLNHLVSATMSGVTTSLRFPGQLNADLRKLAVNMVPFPRLHFFMPGFAPLTARGSQQYRALTVPELTQQMFDAKNMMAACDPRHGRYLTVATVFRGPMSMKEVDEQMLAIQNKNSSYFVEWIPNNVKVAVCDIPPRGLKMASTFIGNSTAIQELFKRISEQFSAMFRRKAFLHWFTGEGMDEMEFTEAESNMNDLVSEYQQYQEATANDGEETFEDDEEEINE</sequence>